<protein>
    <recommendedName>
        <fullName evidence="4">Rep protein</fullName>
    </recommendedName>
</protein>
<sequence>MSANSILDIFGSKTKSITNKYSERIKDSSKVNTLLGCLEDRESLFRKDRTLKADYVGPSAKLAVHQNSNSFEQRPTTQADGCNPEPLDDSVEDHYRLYEPIADSAERVSKPRRYLDEETQGPKSAREAVKSYVEARHGENVSAEKNGFKKTRNWRANRQYRIGKEMDRQLLRNYDNPTTVLLSLRVSPGDRGRLTLLSGLHDAINPTFEQLRYRLQRSADAPLTASEWEYFAVLAGTEKRATPHLHIYVYCDGDVSRKRFSPVVEKFVGECPYAPDDMRGNSPKDGTISVRGNEDDMIPRMSDTPAESQGATYVLTQLPHLPPVDEMAQDELLHSSTVDAWNGNAFRRSSYTVWDDDDKPSLDEISDIRPT</sequence>
<dbReference type="Proteomes" id="UP001154061">
    <property type="component" value="Unassembled WGS sequence"/>
</dbReference>
<feature type="region of interest" description="Disordered" evidence="1">
    <location>
        <begin position="352"/>
        <end position="371"/>
    </location>
</feature>
<feature type="region of interest" description="Disordered" evidence="1">
    <location>
        <begin position="108"/>
        <end position="128"/>
    </location>
</feature>
<dbReference type="EMBL" id="JAMQOT010000001">
    <property type="protein sequence ID" value="MDF9744527.1"/>
    <property type="molecule type" value="Genomic_DNA"/>
</dbReference>
<gene>
    <name evidence="2" type="ORF">NDI89_02910</name>
</gene>
<dbReference type="RefSeq" id="WP_277520018.1">
    <property type="nucleotide sequence ID" value="NZ_JAMQOT010000001.1"/>
</dbReference>
<organism evidence="2 3">
    <name type="scientific">Natrinema salsiterrestre</name>
    <dbReference type="NCBI Taxonomy" id="2950540"/>
    <lineage>
        <taxon>Archaea</taxon>
        <taxon>Methanobacteriati</taxon>
        <taxon>Methanobacteriota</taxon>
        <taxon>Stenosarchaea group</taxon>
        <taxon>Halobacteria</taxon>
        <taxon>Halobacteriales</taxon>
        <taxon>Natrialbaceae</taxon>
        <taxon>Natrinema</taxon>
    </lineage>
</organism>
<evidence type="ECO:0000313" key="3">
    <source>
        <dbReference type="Proteomes" id="UP001154061"/>
    </source>
</evidence>
<feature type="compositionally biased region" description="Polar residues" evidence="1">
    <location>
        <begin position="65"/>
        <end position="80"/>
    </location>
</feature>
<feature type="region of interest" description="Disordered" evidence="1">
    <location>
        <begin position="64"/>
        <end position="87"/>
    </location>
</feature>
<proteinExistence type="predicted"/>
<name>A0A9Q4Q276_9EURY</name>
<accession>A0A9Q4Q276</accession>
<dbReference type="AlphaFoldDB" id="A0A9Q4Q276"/>
<reference evidence="2" key="1">
    <citation type="submission" date="2022-06" db="EMBL/GenBank/DDBJ databases">
        <title>Natrinema sp. a new haloarchaeum isolate from saline soil.</title>
        <authorList>
            <person name="Strakova D."/>
            <person name="Galisteo C."/>
            <person name="Sanchez-Porro C."/>
            <person name="Ventosa A."/>
        </authorList>
    </citation>
    <scope>NUCLEOTIDE SEQUENCE</scope>
    <source>
        <strain evidence="2">S1CR25-10</strain>
    </source>
</reference>
<feature type="region of interest" description="Disordered" evidence="1">
    <location>
        <begin position="277"/>
        <end position="296"/>
    </location>
</feature>
<evidence type="ECO:0008006" key="4">
    <source>
        <dbReference type="Google" id="ProtNLM"/>
    </source>
</evidence>
<evidence type="ECO:0000313" key="2">
    <source>
        <dbReference type="EMBL" id="MDF9744527.1"/>
    </source>
</evidence>
<evidence type="ECO:0000256" key="1">
    <source>
        <dbReference type="SAM" id="MobiDB-lite"/>
    </source>
</evidence>
<comment type="caution">
    <text evidence="2">The sequence shown here is derived from an EMBL/GenBank/DDBJ whole genome shotgun (WGS) entry which is preliminary data.</text>
</comment>
<keyword evidence="3" id="KW-1185">Reference proteome</keyword>
<feature type="compositionally biased region" description="Basic and acidic residues" evidence="1">
    <location>
        <begin position="359"/>
        <end position="371"/>
    </location>
</feature>